<dbReference type="FunFam" id="1.10.1200.10:FF:000007">
    <property type="entry name" value="Probable polyketide synthase pks17"/>
    <property type="match status" value="2"/>
</dbReference>
<dbReference type="InterPro" id="IPR014031">
    <property type="entry name" value="Ketoacyl_synth_C"/>
</dbReference>
<dbReference type="FunFam" id="3.40.47.10:FF:000019">
    <property type="entry name" value="Polyketide synthase type I"/>
    <property type="match status" value="3"/>
</dbReference>
<dbReference type="Pfam" id="PF16197">
    <property type="entry name" value="KAsynt_C_assoc"/>
    <property type="match status" value="3"/>
</dbReference>
<dbReference type="InterPro" id="IPR006162">
    <property type="entry name" value="Ppantetheine_attach_site"/>
</dbReference>
<dbReference type="Pfam" id="PF02801">
    <property type="entry name" value="Ketoacyl-synt_C"/>
    <property type="match status" value="3"/>
</dbReference>
<evidence type="ECO:0000256" key="4">
    <source>
        <dbReference type="ARBA" id="ARBA00023268"/>
    </source>
</evidence>
<dbReference type="Gene3D" id="3.40.50.720">
    <property type="entry name" value="NAD(P)-binding Rossmann-like Domain"/>
    <property type="match status" value="2"/>
</dbReference>
<keyword evidence="10" id="KW-1185">Reference proteome</keyword>
<dbReference type="EMBL" id="RFFG01000030">
    <property type="protein sequence ID" value="RMI42831.1"/>
    <property type="molecule type" value="Genomic_DNA"/>
</dbReference>
<organism evidence="9 10">
    <name type="scientific">Actinomadura harenae</name>
    <dbReference type="NCBI Taxonomy" id="2483351"/>
    <lineage>
        <taxon>Bacteria</taxon>
        <taxon>Bacillati</taxon>
        <taxon>Actinomycetota</taxon>
        <taxon>Actinomycetes</taxon>
        <taxon>Streptosporangiales</taxon>
        <taxon>Thermomonosporaceae</taxon>
        <taxon>Actinomadura</taxon>
    </lineage>
</organism>
<feature type="domain" description="Carrier" evidence="7">
    <location>
        <begin position="3987"/>
        <end position="4062"/>
    </location>
</feature>
<dbReference type="SUPFAM" id="SSF53901">
    <property type="entry name" value="Thiolase-like"/>
    <property type="match status" value="3"/>
</dbReference>
<feature type="domain" description="Ketosynthase family 3 (KS3)" evidence="8">
    <location>
        <begin position="1033"/>
        <end position="1459"/>
    </location>
</feature>
<dbReference type="PANTHER" id="PTHR43775">
    <property type="entry name" value="FATTY ACID SYNTHASE"/>
    <property type="match status" value="1"/>
</dbReference>
<dbReference type="PROSITE" id="PS50075">
    <property type="entry name" value="CARRIER"/>
    <property type="match status" value="3"/>
</dbReference>
<dbReference type="InterPro" id="IPR016035">
    <property type="entry name" value="Acyl_Trfase/lysoPLipase"/>
</dbReference>
<dbReference type="InterPro" id="IPR032821">
    <property type="entry name" value="PKS_assoc"/>
</dbReference>
<dbReference type="InterPro" id="IPR020806">
    <property type="entry name" value="PKS_PP-bd"/>
</dbReference>
<dbReference type="InterPro" id="IPR050091">
    <property type="entry name" value="PKS_NRPS_Biosynth_Enz"/>
</dbReference>
<dbReference type="FunFam" id="3.40.366.10:FF:000002">
    <property type="entry name" value="Probable polyketide synthase 2"/>
    <property type="match status" value="3"/>
</dbReference>
<dbReference type="Proteomes" id="UP000282674">
    <property type="component" value="Unassembled WGS sequence"/>
</dbReference>
<keyword evidence="3" id="KW-0808">Transferase</keyword>
<dbReference type="SMART" id="SM01294">
    <property type="entry name" value="PKS_PP_betabranch"/>
    <property type="match status" value="2"/>
</dbReference>
<keyword evidence="2" id="KW-0597">Phosphoprotein</keyword>
<name>A0A3M2LZC7_9ACTN</name>
<feature type="region of interest" description="Disordered" evidence="6">
    <location>
        <begin position="435"/>
        <end position="458"/>
    </location>
</feature>
<dbReference type="InterPro" id="IPR013968">
    <property type="entry name" value="PKS_KR"/>
</dbReference>
<dbReference type="SMART" id="SM00827">
    <property type="entry name" value="PKS_AT"/>
    <property type="match status" value="3"/>
</dbReference>
<dbReference type="Gene3D" id="1.10.1200.10">
    <property type="entry name" value="ACP-like"/>
    <property type="match status" value="3"/>
</dbReference>
<dbReference type="CDD" id="cd00833">
    <property type="entry name" value="PKS"/>
    <property type="match status" value="3"/>
</dbReference>
<feature type="domain" description="Carrier" evidence="7">
    <location>
        <begin position="938"/>
        <end position="1016"/>
    </location>
</feature>
<dbReference type="SUPFAM" id="SSF55048">
    <property type="entry name" value="Probable ACP-binding domain of malonyl-CoA ACP transacylase"/>
    <property type="match status" value="3"/>
</dbReference>
<dbReference type="InterPro" id="IPR036291">
    <property type="entry name" value="NAD(P)-bd_dom_sf"/>
</dbReference>
<dbReference type="RefSeq" id="WP_122195653.1">
    <property type="nucleotide sequence ID" value="NZ_JBHSKC010000019.1"/>
</dbReference>
<dbReference type="PANTHER" id="PTHR43775:SF51">
    <property type="entry name" value="INACTIVE PHENOLPHTHIOCEROL SYNTHESIS POLYKETIDE SYNTHASE TYPE I PKS1-RELATED"/>
    <property type="match status" value="1"/>
</dbReference>
<dbReference type="InterPro" id="IPR018201">
    <property type="entry name" value="Ketoacyl_synth_AS"/>
</dbReference>
<keyword evidence="1" id="KW-0596">Phosphopantetheine</keyword>
<dbReference type="Pfam" id="PF00698">
    <property type="entry name" value="Acyl_transf_1"/>
    <property type="match status" value="3"/>
</dbReference>
<feature type="domain" description="Carrier" evidence="7">
    <location>
        <begin position="2469"/>
        <end position="2544"/>
    </location>
</feature>
<evidence type="ECO:0000256" key="3">
    <source>
        <dbReference type="ARBA" id="ARBA00022679"/>
    </source>
</evidence>
<proteinExistence type="predicted"/>
<sequence>MRGDGLVREPVAVVGAACRLPMAPTPERFWENLRDGVDAVRALPEGRAEAAELAGGDGDDALRARLTARTGGFLDDVAGFDAAFFGVSPREAAAMDPQQRLVLELSWEALENARLVPASLAGTRTGVFVGAVWDDYAALLGHRGAAAVTPHSLTGTSRGLIANRTSYALRLAGPSLTVDSAQSSSLVAVHLACQSLLSGESDVALAGGVNLHLAGESTVRSAEFGGLSPDGRCFTFDARANGYVRGEGGVVVVLKPLSRALADGDPVLGVIRGSALNNDGGGDGLTVPDAQAQRDVLLAACRNAGVDPAEIRYVELHGTGTKAGDPVEARALGEAIGTARPGRPPLRVGSVKTNIGHLEGAAGVAGLLKVLLAVRNREIPPSLNHLTPSPRIPMDELNLRMPTEPEPWPDGPGPIVAGVSSFGMGGTNCHVVVTEAPPRPDTDTDAEAEAEAEKRAVVSDAATPPWVLSARSGPALRAQADRLRTHVADHPAFTPDDIGLSLATTRTAFDHRAVVLAGDRPSALTRLRDGAPHPDVVTGAAGEPGRVVFVFPGQGGQWPGMGAALWDASPVFRDRLQECADALAPHLDWSVLDVVRGAGTAELLERADVVQPALFATMVALAGLWRAAGVRPDAVVGHSQGEIAAACVAGALSLDDAARIAALRSRVIAARARRGGMASLALSERDAAARLARWEGRLTIAAVNGPTATVVSGDAKAVAEIVAACERDGVRARRVPVDYASHSPHVEDLRADLEAALTGIEGGDGEVAFYSTVTGGRLAGTELNAAYWYRNLREPVRFEHTVRTLLRDGHGAFVECSPHPVLTPGVEATAEDAGTAALDVAVTGSLRKDDGGWDRFQRSAAELHVRGVDVDWGALYAGRRARLVDLPAYAFQRRRHWLDAPVLQHAVGTPADASTPEPSGDETDSVLQTRLAALPEAERADAILELVRAETATVLGHSDPRAVGVRQVFRDMGFDSSLLMELRARLAAMSGLHLPSGTLFSHPSPAAVAEYLRAELFGTPTETTPRATPARTDEPIAIVGMACRYPGGVRSPEDLWRLVSDGVDAISEFPSDRGWDIARLFDPDTERPGTTYARSGGFLHDAAEFDAGFFGISPREALAMDPQQRLLLEVSWETLERAGIDPSTVRGSRTGVYVGAMQQDYGPRLHEGSDETAGFLLTGATGSVASGRIAYTLGLEGPAVTLDTACSSSLVAVHTAVEALRRDECSLALAGGATVLANPGLFVEFSRQRGLSPDGRCRAFSADADGTGWAEGVGVLLLERLSDARRNGHQILAVVRGSAINQDGASNGLTAPNGLAQERVIGRALANAGVAASEVDAVEAHGTGTTLGDPIEAQALIATYGQDRSADRPLWLGSVKSNFGHAQAASGVAGVIKMIMSLRKDTLPRTLHADEPTPHVDWSAGHVRLLTEPVPWPRGERPRRASVSSFGISGTNAHVVLEEAPQDEPSPVEQVAAPPVIPLVVSARSEDALRAQAARLRTFLTDTPDADAGAVARSLLASRTLFDHRAVILGATREELSGGLSALATGGTAPGTVSGSALPDVGRRVLVFPGQGSQWTGMAFALWAQSPPFRTRLQDCAEALRPHIDWSLIDVVTGAGDATLLERVDVVQPALFAVMVSLAEVWRSLGVVPDAVVGHSQGEIAAACVAGALSLGDAAKVVALRSQAIARFAGEGGMASVGLSADATAELVERWDGRLSVAAMNGPSATVVSGDAEAIDELVAHCEAEGKRARKVPVDYASHSPHMDVLKDDLAAVLAGVTMKASEVPFYSALTGGRMETAGIGPGYWFENLRNPVRFDTAIRALLDDGHRVFVESSAHPVLTMAIEETLEVAEIPDAVVAGTLRRGEGDTRRLLTSAAELHVRGVRVDWAGLLGGLPARPVDLPTYAFDRQRYWLEAPRPEAVENPASDDRIWGAVERGDVDGLAAELGVDADTLTPVVSAMSDWRRRNDERSVIDGWRYRVVWRPAGIASVAVLTGRWVVLTPSGAAADGLDAALVSAGAQVVVIDAKAGSDRAALVERLRAVSADGPVAGVLSLLASGGTRTSGSLEPGRELSATLALAQALGDLDFTGRLWMVTRGAVAVSESDGSPDPERASVWGLGRVVALEHPEFWGGLVDLPADGPGADERLVAVLAGGAGAEDQIALRASGAYANRLVSASVAGTAPVRRWRPRGTALITGGTGGLGAHVARWLAREGCTHLVLVSRRGGDAPGADDLAGELTALGARVTFAACDVSDREALAALLDDVTTDQTAPLTVVHAAGLNRLRPLAETSDEELTEVVRAKADGARHLVGLLDPAKVDAVVLFSSIAGVWGVGDHGAYAAANAYLDALAVLARAEGLPVLSVAWGPWAGDGMIAAELHDVLRRRGVPVIDPGPAIAALGQALDHDETFVAVADVDWERFVPVFAGARERPLLRDLPEARRVLAASTPADDAADLRDRLAALDERDRPRYLLDVVRTEAAAVLGFDDTRGLAPDRAFRDMGFDSLTAVELRNRLVAATGLRLASTLVFEHPSPSEMAAHLLDELLGASDESAAEEGAVPAPRAQADEPIAIVGMACRFPGGAASPEDLWRLVADGVDAISEFPADRGWDVERIFDPDPDRPGTTYTRSGGFLHDAAEFDAGFFGISPREALAMDPQQRLLLEVSWETLERAGIAPAALRGSATGVYVGLADQSYESRLARVSREAEGYLMTGGAASVASGRIAYTFGLEGPAVTVDTACSSSLVALHLAIEALRRGECELALAGGVMVMSSPRPFVGFSRQRGLAPDGRCKPFAAAADGFSLSEGAGVLLVERLSDARRNGHQILAVVRGSAINQDGASNGLTAPNGPSQQRVIRQALANSGVAASEVDVVEAHGTGTTLGDPIEAQALIATYGQERPADRPLWLGSVKSNIGHTQVAAGMAGVIKMVMALREGILPRTLHVDEPTPHVDWSAGAVRLLDELVLWPRGERPRLAGVSGFGISGTNAHVILEEAPSEDPSPTEPKTPFPVVPLVVSARSEDAIWAQAARLRGFLADRPDLELGEVARSLMASRSLFAHRAVILGATPDDASDRLRALADGEESQGVVTGYVAPDADRRVLVFPGQGSQWLGMGAGLWRESEAFRRRLSECAEALAPHTDWSLIDVVTEEDAGGLLERVDVVQPALFAVMVSLAEVWRSLGVVPDAVVGHSQGEIAAACVAGALSLGDAAKVVALRSQAIARFAGHGGMASVGLSADATAELVERWDGRLSVAAMNGPSATVVSGDAEAIDELVGVCEEGGVRARKVPVDYASHSPHMDVLKDDLAAVLAGVTMTASEVPFYSAMTGGRLETAGVGAEYWFENLRRPVRFEDAVRALLDDGHRVFVESSAHPVLTMAIEETLEAAEIPDAVVAGTLRREQGDARRLLTSAAELHVRGVQVDWEAVAGGRPARPVDLPTYAFDRRRYWLEAPEETEAKTSAEDGRFWDAVEHDDGERLAAELGVDADALTPVLPALAAWRRGSQERSVIDGWRYRVAWRPVEIARAAAPSGRWLIVTGDRDDVLAAGVAEALDRAGAEPVIVEPGQVEPEAATPATGVVSLLGVPGTMRLVRALADVDFSGRLWLVTRGAIAVSDSDGAPDPWAAAVWGLGRVVSLELPDLWGGLIDLPAGEAGAFDQLTALLAEGGGTEDQLAVRPSGVFASRLVPAPLAGREPTRTWTPSHGTALITGGTGGLGAHVARWLAREGCPHLVLVSRRGPDAPGASDLREELVGLGARVTIAACDVADRDDLERLLDGLDGGATALTTVIHAAGVVGAEVPVAESDPADAEEIMTAKVAGAANLDALLGAGTVDAFVLFSSGAGVWGNGGQGPYAAANAHLDALARARRARGLPATSVAWGAWAGGGMVDEAVGDRLRRRGVPAMAPERAVAALRQVLDHDETCVVVADIDHERFVESYTIARPRPLLAELPRPHASAPSGADAEAAEGPASESSAFRARMAALPPDERDELLLDLVRTRAAAVLGHAGAGGLPASSAFREAGFDSLTAVELRDRLNAATGLRLPATMVFDHPTPRALAAFLGTLAPSAGNDREPSALAGLNRLEEAIVAGPVEPIARREIATRLRGLLRRLDDAADTAPGPDDAGPADLDTVTDQEMFDLIDRELGLS</sequence>
<dbReference type="Gene3D" id="3.40.366.10">
    <property type="entry name" value="Malonyl-Coenzyme A Acyl Carrier Protein, domain 2"/>
    <property type="match status" value="3"/>
</dbReference>
<evidence type="ECO:0000256" key="2">
    <source>
        <dbReference type="ARBA" id="ARBA00022553"/>
    </source>
</evidence>
<evidence type="ECO:0000256" key="6">
    <source>
        <dbReference type="SAM" id="MobiDB-lite"/>
    </source>
</evidence>
<dbReference type="InterPro" id="IPR020841">
    <property type="entry name" value="PKS_Beta-ketoAc_synthase_dom"/>
</dbReference>
<dbReference type="OrthoDB" id="4537517at2"/>
<dbReference type="PROSITE" id="PS00606">
    <property type="entry name" value="KS3_1"/>
    <property type="match status" value="2"/>
</dbReference>
<dbReference type="Gene3D" id="3.40.47.10">
    <property type="match status" value="3"/>
</dbReference>
<gene>
    <name evidence="9" type="ORF">EBO15_18525</name>
</gene>
<dbReference type="CDD" id="cd08952">
    <property type="entry name" value="KR_1_SDR_x"/>
    <property type="match status" value="2"/>
</dbReference>
<comment type="caution">
    <text evidence="9">The sequence shown here is derived from an EMBL/GenBank/DDBJ whole genome shotgun (WGS) entry which is preliminary data.</text>
</comment>
<dbReference type="InterPro" id="IPR009081">
    <property type="entry name" value="PP-bd_ACP"/>
</dbReference>
<dbReference type="SMART" id="SM00822">
    <property type="entry name" value="PKS_KR"/>
    <property type="match status" value="2"/>
</dbReference>
<feature type="region of interest" description="Disordered" evidence="6">
    <location>
        <begin position="3947"/>
        <end position="3972"/>
    </location>
</feature>
<dbReference type="SUPFAM" id="SSF51735">
    <property type="entry name" value="NAD(P)-binding Rossmann-fold domains"/>
    <property type="match status" value="4"/>
</dbReference>
<dbReference type="Pfam" id="PF08659">
    <property type="entry name" value="KR"/>
    <property type="match status" value="2"/>
</dbReference>
<dbReference type="Gene3D" id="3.30.70.3290">
    <property type="match status" value="3"/>
</dbReference>
<keyword evidence="5" id="KW-0012">Acyltransferase</keyword>
<evidence type="ECO:0000313" key="9">
    <source>
        <dbReference type="EMBL" id="RMI42831.1"/>
    </source>
</evidence>
<dbReference type="SMART" id="SM00823">
    <property type="entry name" value="PKS_PP"/>
    <property type="match status" value="3"/>
</dbReference>
<feature type="domain" description="Ketosynthase family 3 (KS3)" evidence="8">
    <location>
        <begin position="2566"/>
        <end position="2992"/>
    </location>
</feature>
<dbReference type="SMART" id="SM00825">
    <property type="entry name" value="PKS_KS"/>
    <property type="match status" value="3"/>
</dbReference>
<dbReference type="InterPro" id="IPR001227">
    <property type="entry name" value="Ac_transferase_dom_sf"/>
</dbReference>
<dbReference type="SUPFAM" id="SSF52151">
    <property type="entry name" value="FabD/lysophospholipase-like"/>
    <property type="match status" value="3"/>
</dbReference>
<dbReference type="Pfam" id="PF18369">
    <property type="entry name" value="PKS_DE"/>
    <property type="match status" value="2"/>
</dbReference>
<dbReference type="InterPro" id="IPR057326">
    <property type="entry name" value="KR_dom"/>
</dbReference>
<dbReference type="InterPro" id="IPR036736">
    <property type="entry name" value="ACP-like_sf"/>
</dbReference>
<dbReference type="PROSITE" id="PS52004">
    <property type="entry name" value="KS3_2"/>
    <property type="match status" value="3"/>
</dbReference>
<dbReference type="Pfam" id="PF00550">
    <property type="entry name" value="PP-binding"/>
    <property type="match status" value="3"/>
</dbReference>
<evidence type="ECO:0000256" key="1">
    <source>
        <dbReference type="ARBA" id="ARBA00022450"/>
    </source>
</evidence>
<protein>
    <submittedName>
        <fullName evidence="9">SDR family NAD(P)-dependent oxidoreductase</fullName>
    </submittedName>
</protein>
<evidence type="ECO:0000259" key="8">
    <source>
        <dbReference type="PROSITE" id="PS52004"/>
    </source>
</evidence>
<dbReference type="GO" id="GO:0006633">
    <property type="term" value="P:fatty acid biosynthetic process"/>
    <property type="evidence" value="ECO:0007669"/>
    <property type="project" value="InterPro"/>
</dbReference>
<dbReference type="InterPro" id="IPR016039">
    <property type="entry name" value="Thiolase-like"/>
</dbReference>
<dbReference type="GO" id="GO:0004315">
    <property type="term" value="F:3-oxoacyl-[acyl-carrier-protein] synthase activity"/>
    <property type="evidence" value="ECO:0007669"/>
    <property type="project" value="InterPro"/>
</dbReference>
<accession>A0A3M2LZC7</accession>
<keyword evidence="4" id="KW-0511">Multifunctional enzyme</keyword>
<dbReference type="InterPro" id="IPR014030">
    <property type="entry name" value="Ketoacyl_synth_N"/>
</dbReference>
<dbReference type="InterPro" id="IPR014043">
    <property type="entry name" value="Acyl_transferase_dom"/>
</dbReference>
<evidence type="ECO:0000259" key="7">
    <source>
        <dbReference type="PROSITE" id="PS50075"/>
    </source>
</evidence>
<dbReference type="InterPro" id="IPR016036">
    <property type="entry name" value="Malonyl_transacylase_ACP-bd"/>
</dbReference>
<dbReference type="InterPro" id="IPR041618">
    <property type="entry name" value="PKS_DE"/>
</dbReference>
<evidence type="ECO:0000256" key="5">
    <source>
        <dbReference type="ARBA" id="ARBA00023315"/>
    </source>
</evidence>
<reference evidence="9 10" key="1">
    <citation type="submission" date="2018-10" db="EMBL/GenBank/DDBJ databases">
        <title>Isolation from soil.</title>
        <authorList>
            <person name="Hu J."/>
        </authorList>
    </citation>
    <scope>NUCLEOTIDE SEQUENCE [LARGE SCALE GENOMIC DNA]</scope>
    <source>
        <strain evidence="9 10">NEAU-Ht49</strain>
    </source>
</reference>
<dbReference type="Pfam" id="PF00109">
    <property type="entry name" value="ketoacyl-synt"/>
    <property type="match status" value="3"/>
</dbReference>
<dbReference type="GO" id="GO:0031177">
    <property type="term" value="F:phosphopantetheine binding"/>
    <property type="evidence" value="ECO:0007669"/>
    <property type="project" value="InterPro"/>
</dbReference>
<dbReference type="Gene3D" id="6.10.140.1830">
    <property type="match status" value="2"/>
</dbReference>
<feature type="domain" description="Ketosynthase family 3 (KS3)" evidence="8">
    <location>
        <begin position="8"/>
        <end position="435"/>
    </location>
</feature>
<dbReference type="NCBIfam" id="NF045894">
    <property type="entry name" value="PKS_plus_SDR"/>
    <property type="match status" value="2"/>
</dbReference>
<dbReference type="GO" id="GO:0004312">
    <property type="term" value="F:fatty acid synthase activity"/>
    <property type="evidence" value="ECO:0007669"/>
    <property type="project" value="TreeGrafter"/>
</dbReference>
<dbReference type="PROSITE" id="PS00012">
    <property type="entry name" value="PHOSPHOPANTETHEINE"/>
    <property type="match status" value="3"/>
</dbReference>
<evidence type="ECO:0000313" key="10">
    <source>
        <dbReference type="Proteomes" id="UP000282674"/>
    </source>
</evidence>
<dbReference type="SUPFAM" id="SSF47336">
    <property type="entry name" value="ACP-like"/>
    <property type="match status" value="3"/>
</dbReference>